<evidence type="ECO:0008006" key="3">
    <source>
        <dbReference type="Google" id="ProtNLM"/>
    </source>
</evidence>
<keyword evidence="2" id="KW-1185">Reference proteome</keyword>
<dbReference type="InterPro" id="IPR034660">
    <property type="entry name" value="DinB/YfiT-like"/>
</dbReference>
<proteinExistence type="predicted"/>
<organism evidence="1 2">
    <name type="scientific">Kribbella aluminosa</name>
    <dbReference type="NCBI Taxonomy" id="416017"/>
    <lineage>
        <taxon>Bacteria</taxon>
        <taxon>Bacillati</taxon>
        <taxon>Actinomycetota</taxon>
        <taxon>Actinomycetes</taxon>
        <taxon>Propionibacteriales</taxon>
        <taxon>Kribbellaceae</taxon>
        <taxon>Kribbella</taxon>
    </lineage>
</organism>
<gene>
    <name evidence="1" type="ORF">JOF29_006011</name>
</gene>
<accession>A0ABS4UTF4</accession>
<reference evidence="1 2" key="1">
    <citation type="submission" date="2021-03" db="EMBL/GenBank/DDBJ databases">
        <title>Sequencing the genomes of 1000 actinobacteria strains.</title>
        <authorList>
            <person name="Klenk H.-P."/>
        </authorList>
    </citation>
    <scope>NUCLEOTIDE SEQUENCE [LARGE SCALE GENOMIC DNA]</scope>
    <source>
        <strain evidence="1 2">DSM 18824</strain>
    </source>
</reference>
<dbReference type="Proteomes" id="UP000755585">
    <property type="component" value="Unassembled WGS sequence"/>
</dbReference>
<dbReference type="Gene3D" id="1.20.120.450">
    <property type="entry name" value="dinb family like domain"/>
    <property type="match status" value="1"/>
</dbReference>
<name>A0ABS4UTF4_9ACTN</name>
<sequence length="56" mass="6258">MLFNVLVHVLTETNRHAGHADILREQLDPTTNADPAVDWTTHRAQIETAARAADPR</sequence>
<protein>
    <recommendedName>
        <fullName evidence="3">DUF664 domain-containing protein</fullName>
    </recommendedName>
</protein>
<evidence type="ECO:0000313" key="1">
    <source>
        <dbReference type="EMBL" id="MBP2354901.1"/>
    </source>
</evidence>
<dbReference type="SUPFAM" id="SSF109854">
    <property type="entry name" value="DinB/YfiT-like putative metalloenzymes"/>
    <property type="match status" value="1"/>
</dbReference>
<comment type="caution">
    <text evidence="1">The sequence shown here is derived from an EMBL/GenBank/DDBJ whole genome shotgun (WGS) entry which is preliminary data.</text>
</comment>
<dbReference type="EMBL" id="JAGINT010000002">
    <property type="protein sequence ID" value="MBP2354901.1"/>
    <property type="molecule type" value="Genomic_DNA"/>
</dbReference>
<dbReference type="Pfam" id="PF04978">
    <property type="entry name" value="MST"/>
    <property type="match status" value="1"/>
</dbReference>
<dbReference type="InterPro" id="IPR007061">
    <property type="entry name" value="MST-like"/>
</dbReference>
<evidence type="ECO:0000313" key="2">
    <source>
        <dbReference type="Proteomes" id="UP000755585"/>
    </source>
</evidence>